<dbReference type="RefSeq" id="WP_340268239.1">
    <property type="nucleotide sequence ID" value="NZ_JBBEOG010000002.1"/>
</dbReference>
<evidence type="ECO:0000256" key="1">
    <source>
        <dbReference type="SAM" id="Phobius"/>
    </source>
</evidence>
<evidence type="ECO:0000313" key="2">
    <source>
        <dbReference type="EMBL" id="MFC5380449.1"/>
    </source>
</evidence>
<keyword evidence="1" id="KW-1133">Transmembrane helix</keyword>
<protein>
    <submittedName>
        <fullName evidence="2">DUF6069 family protein</fullName>
    </submittedName>
</protein>
<comment type="caution">
    <text evidence="2">The sequence shown here is derived from an EMBL/GenBank/DDBJ whole genome shotgun (WGS) entry which is preliminary data.</text>
</comment>
<keyword evidence="1" id="KW-0472">Membrane</keyword>
<keyword evidence="3" id="KW-1185">Reference proteome</keyword>
<proteinExistence type="predicted"/>
<name>A0ABW0GLT3_9MICO</name>
<feature type="transmembrane region" description="Helical" evidence="1">
    <location>
        <begin position="65"/>
        <end position="86"/>
    </location>
</feature>
<feature type="transmembrane region" description="Helical" evidence="1">
    <location>
        <begin position="21"/>
        <end position="45"/>
    </location>
</feature>
<evidence type="ECO:0000313" key="3">
    <source>
        <dbReference type="Proteomes" id="UP001596122"/>
    </source>
</evidence>
<gene>
    <name evidence="2" type="ORF">ACFPJ6_06585</name>
</gene>
<sequence>MATPTPTTPAAAGTTRPTRRLWVRGLLAALAAVVVNVVLFLVAGAAGLEVLVPDPAAADGSSAPLVVGAVAVASVVGVVAATVGRWVHLRFTRWPEAVFTVGVLVLLVLSFAQPFLVAVDASTAARLLLCLMHVVVAAAVLLFLGRRETLTA</sequence>
<accession>A0ABW0GLT3</accession>
<reference evidence="3" key="1">
    <citation type="journal article" date="2019" name="Int. J. Syst. Evol. Microbiol.">
        <title>The Global Catalogue of Microorganisms (GCM) 10K type strain sequencing project: providing services to taxonomists for standard genome sequencing and annotation.</title>
        <authorList>
            <consortium name="The Broad Institute Genomics Platform"/>
            <consortium name="The Broad Institute Genome Sequencing Center for Infectious Disease"/>
            <person name="Wu L."/>
            <person name="Ma J."/>
        </authorList>
    </citation>
    <scope>NUCLEOTIDE SEQUENCE [LARGE SCALE GENOMIC DNA]</scope>
    <source>
        <strain evidence="3">CCUG 43114</strain>
    </source>
</reference>
<feature type="transmembrane region" description="Helical" evidence="1">
    <location>
        <begin position="124"/>
        <end position="144"/>
    </location>
</feature>
<feature type="transmembrane region" description="Helical" evidence="1">
    <location>
        <begin position="98"/>
        <end position="118"/>
    </location>
</feature>
<keyword evidence="1" id="KW-0812">Transmembrane</keyword>
<organism evidence="2 3">
    <name type="scientific">Aquipuribacter nitratireducens</name>
    <dbReference type="NCBI Taxonomy" id="650104"/>
    <lineage>
        <taxon>Bacteria</taxon>
        <taxon>Bacillati</taxon>
        <taxon>Actinomycetota</taxon>
        <taxon>Actinomycetes</taxon>
        <taxon>Micrococcales</taxon>
        <taxon>Intrasporangiaceae</taxon>
        <taxon>Aquipuribacter</taxon>
    </lineage>
</organism>
<dbReference type="Pfam" id="PF19545">
    <property type="entry name" value="DUF6069"/>
    <property type="match status" value="1"/>
</dbReference>
<dbReference type="Proteomes" id="UP001596122">
    <property type="component" value="Unassembled WGS sequence"/>
</dbReference>
<dbReference type="InterPro" id="IPR045713">
    <property type="entry name" value="DUF6069"/>
</dbReference>
<dbReference type="EMBL" id="JBHSLD010000007">
    <property type="protein sequence ID" value="MFC5380449.1"/>
    <property type="molecule type" value="Genomic_DNA"/>
</dbReference>